<proteinExistence type="predicted"/>
<dbReference type="Proteomes" id="UP000789405">
    <property type="component" value="Unassembled WGS sequence"/>
</dbReference>
<dbReference type="AlphaFoldDB" id="A0A9N9HCE9"/>
<gene>
    <name evidence="1" type="ORF">DERYTH_LOCUS11557</name>
</gene>
<sequence>MNSGIARNGNSSTFGRCGGGRMWFAQQSNISYNYCTPGAVIKTMYTADVISLTPPTASVLIVNRNEA</sequence>
<organism evidence="1 2">
    <name type="scientific">Dentiscutata erythropus</name>
    <dbReference type="NCBI Taxonomy" id="1348616"/>
    <lineage>
        <taxon>Eukaryota</taxon>
        <taxon>Fungi</taxon>
        <taxon>Fungi incertae sedis</taxon>
        <taxon>Mucoromycota</taxon>
        <taxon>Glomeromycotina</taxon>
        <taxon>Glomeromycetes</taxon>
        <taxon>Diversisporales</taxon>
        <taxon>Gigasporaceae</taxon>
        <taxon>Dentiscutata</taxon>
    </lineage>
</organism>
<keyword evidence="2" id="KW-1185">Reference proteome</keyword>
<protein>
    <submittedName>
        <fullName evidence="1">25439_t:CDS:1</fullName>
    </submittedName>
</protein>
<accession>A0A9N9HCE9</accession>
<evidence type="ECO:0000313" key="1">
    <source>
        <dbReference type="EMBL" id="CAG8676762.1"/>
    </source>
</evidence>
<reference evidence="1" key="1">
    <citation type="submission" date="2021-06" db="EMBL/GenBank/DDBJ databases">
        <authorList>
            <person name="Kallberg Y."/>
            <person name="Tangrot J."/>
            <person name="Rosling A."/>
        </authorList>
    </citation>
    <scope>NUCLEOTIDE SEQUENCE</scope>
    <source>
        <strain evidence="1">MA453B</strain>
    </source>
</reference>
<feature type="non-terminal residue" evidence="1">
    <location>
        <position position="1"/>
    </location>
</feature>
<dbReference type="EMBL" id="CAJVPY010007200">
    <property type="protein sequence ID" value="CAG8676762.1"/>
    <property type="molecule type" value="Genomic_DNA"/>
</dbReference>
<comment type="caution">
    <text evidence="1">The sequence shown here is derived from an EMBL/GenBank/DDBJ whole genome shotgun (WGS) entry which is preliminary data.</text>
</comment>
<name>A0A9N9HCE9_9GLOM</name>
<evidence type="ECO:0000313" key="2">
    <source>
        <dbReference type="Proteomes" id="UP000789405"/>
    </source>
</evidence>